<proteinExistence type="predicted"/>
<feature type="transmembrane region" description="Helical" evidence="1">
    <location>
        <begin position="47"/>
        <end position="66"/>
    </location>
</feature>
<sequence length="149" mass="16506">MILLLILPLSIILLQLHHPLSLALTVIFTALLSAISILMLTRASWFSYILFLIFIGGILILFTYIASLAPNSKTVNPYILPIPLLSTALLFSFSPTSYFSFSQPMLTFKTLFSLTLSPTTIILTMFLLITLLVIAQLVKMPEGPLQSSM</sequence>
<dbReference type="AlphaFoldDB" id="Q8WA98"/>
<name>Q8WA98_NARAN</name>
<keyword evidence="1" id="KW-1133">Transmembrane helix</keyword>
<keyword evidence="2" id="KW-0496">Mitochondrion</keyword>
<keyword evidence="1" id="KW-0812">Transmembrane</keyword>
<organism evidence="2">
    <name type="scientific">Narceus annularis</name>
    <name type="common">Millipede</name>
    <dbReference type="NCBI Taxonomy" id="174156"/>
    <lineage>
        <taxon>Eukaryota</taxon>
        <taxon>Metazoa</taxon>
        <taxon>Ecdysozoa</taxon>
        <taxon>Arthropoda</taxon>
        <taxon>Myriapoda</taxon>
        <taxon>Diplopoda</taxon>
        <taxon>Helminthomorpha</taxon>
        <taxon>Spirobolidae</taxon>
        <taxon>Narceus</taxon>
    </lineage>
</organism>
<protein>
    <submittedName>
        <fullName evidence="2">NADH dehydrogenase subunit 6</fullName>
        <ecNumber evidence="2">1.6.5.3</ecNumber>
    </submittedName>
</protein>
<keyword evidence="2" id="KW-0560">Oxidoreductase</keyword>
<dbReference type="EC" id="1.6.5.3" evidence="2"/>
<geneLocation type="mitochondrion" evidence="2"/>
<feature type="transmembrane region" description="Helical" evidence="1">
    <location>
        <begin position="78"/>
        <end position="101"/>
    </location>
</feature>
<reference evidence="2" key="1">
    <citation type="journal article" date="2002" name="Mol. Biol. Evol.">
        <title>Complete mtDNA sequences of two millipedes suggest a new model for mitochondrial gene rearrangements: duplication and nonrandom loss.</title>
        <authorList>
            <person name="Lavrov D.V."/>
            <person name="Boore J.L."/>
            <person name="Brown W.M."/>
        </authorList>
    </citation>
    <scope>NUCLEOTIDE SEQUENCE</scope>
</reference>
<dbReference type="GO" id="GO:0016491">
    <property type="term" value="F:oxidoreductase activity"/>
    <property type="evidence" value="ECO:0007669"/>
    <property type="project" value="UniProtKB-KW"/>
</dbReference>
<feature type="transmembrane region" description="Helical" evidence="1">
    <location>
        <begin position="121"/>
        <end position="138"/>
    </location>
</feature>
<dbReference type="EMBL" id="AY055727">
    <property type="protein sequence ID" value="AAL18209.1"/>
    <property type="molecule type" value="Genomic_DNA"/>
</dbReference>
<evidence type="ECO:0000313" key="2">
    <source>
        <dbReference type="EMBL" id="AAL18209.1"/>
    </source>
</evidence>
<evidence type="ECO:0000256" key="1">
    <source>
        <dbReference type="SAM" id="Phobius"/>
    </source>
</evidence>
<keyword evidence="1" id="KW-0472">Membrane</keyword>
<gene>
    <name evidence="2" type="primary">nad6</name>
</gene>
<accession>Q8WA98</accession>